<evidence type="ECO:0000256" key="1">
    <source>
        <dbReference type="ARBA" id="ARBA00022801"/>
    </source>
</evidence>
<feature type="region of interest" description="Disordered" evidence="2">
    <location>
        <begin position="292"/>
        <end position="317"/>
    </location>
</feature>
<gene>
    <name evidence="4" type="ORF">GNZ18_10350</name>
</gene>
<feature type="domain" description="BD-FAE-like" evidence="3">
    <location>
        <begin position="350"/>
        <end position="454"/>
    </location>
</feature>
<organism evidence="4 5">
    <name type="scientific">Actinomadura litoris</name>
    <dbReference type="NCBI Taxonomy" id="2678616"/>
    <lineage>
        <taxon>Bacteria</taxon>
        <taxon>Bacillati</taxon>
        <taxon>Actinomycetota</taxon>
        <taxon>Actinomycetes</taxon>
        <taxon>Streptosporangiales</taxon>
        <taxon>Thermomonosporaceae</taxon>
        <taxon>Actinomadura</taxon>
    </lineage>
</organism>
<dbReference type="PANTHER" id="PTHR48081">
    <property type="entry name" value="AB HYDROLASE SUPERFAMILY PROTEIN C4A8.06C"/>
    <property type="match status" value="1"/>
</dbReference>
<dbReference type="EMBL" id="WOFH01000003">
    <property type="protein sequence ID" value="MUN36996.1"/>
    <property type="molecule type" value="Genomic_DNA"/>
</dbReference>
<comment type="caution">
    <text evidence="4">The sequence shown here is derived from an EMBL/GenBank/DDBJ whole genome shotgun (WGS) entry which is preliminary data.</text>
</comment>
<evidence type="ECO:0000313" key="4">
    <source>
        <dbReference type="EMBL" id="MUN36996.1"/>
    </source>
</evidence>
<dbReference type="Gene3D" id="3.40.50.1820">
    <property type="entry name" value="alpha/beta hydrolase"/>
    <property type="match status" value="2"/>
</dbReference>
<dbReference type="InterPro" id="IPR050300">
    <property type="entry name" value="GDXG_lipolytic_enzyme"/>
</dbReference>
<accession>A0A7K1KYG7</accession>
<evidence type="ECO:0000259" key="3">
    <source>
        <dbReference type="Pfam" id="PF20434"/>
    </source>
</evidence>
<dbReference type="GO" id="GO:0016787">
    <property type="term" value="F:hydrolase activity"/>
    <property type="evidence" value="ECO:0007669"/>
    <property type="project" value="UniProtKB-KW"/>
</dbReference>
<sequence length="590" mass="62377">MDLSARGRPMKRVVTTLLVAVIVLAGGTVGARAAEIQQGTYAYGTHQRQVLDAYWHAASTPQAGLILVHGGAWNGGGRGGGWAETARWYADQKLAVFSIDHRFNTDVVWPGPRDDVLAAIRWIKAEAARFDLDPDKLVIMGSQAGGQLATAAGTYGAGGSTVRGVIGLSAIASPYRSWGGAPHDTSPALRRKIRDNAVILARCHPVESDQPCWSRWADTVTKSRASADDAPMYLLTAEHDPYVSAGHADDLAAALQAAGVSVTTETVAGSQSGGHLLTDVTKPKTLAWIRARTSSPPPAEKPVGDPPSPVRKHPATIPDVDAPVRRLFPRPVATVETTHAYGEHPRQQLDAYYQSGPEPRPALIVVHGGHWYEGDKQDWAGTSRWFAGQGYAVFSVDYRLNTDAPWPAQRDDLDSAIAWIRQNAAAFNIDPGRIVMLGSSAGGHLATMAGTHGKGSDLVRGVVALSPVADPGLGYAAGQAAGATAAQVKLRDNATLLARCSPAPDSASCSGQWSDAAARSHAGEGDSPMYLVHSQQDFVPPAHSTQLCSALTQVRVSCTAETTAGSYHGGALFQVPGLRDRVLGWLRAHD</sequence>
<keyword evidence="1 4" id="KW-0378">Hydrolase</keyword>
<dbReference type="InterPro" id="IPR049492">
    <property type="entry name" value="BD-FAE-like_dom"/>
</dbReference>
<dbReference type="Pfam" id="PF20434">
    <property type="entry name" value="BD-FAE"/>
    <property type="match status" value="2"/>
</dbReference>
<name>A0A7K1KYG7_9ACTN</name>
<protein>
    <submittedName>
        <fullName evidence="4">Alpha/beta hydrolase fold domain-containing protein</fullName>
    </submittedName>
</protein>
<keyword evidence="5" id="KW-1185">Reference proteome</keyword>
<dbReference type="AlphaFoldDB" id="A0A7K1KYG7"/>
<evidence type="ECO:0000256" key="2">
    <source>
        <dbReference type="SAM" id="MobiDB-lite"/>
    </source>
</evidence>
<reference evidence="4 5" key="1">
    <citation type="submission" date="2019-11" db="EMBL/GenBank/DDBJ databases">
        <authorList>
            <person name="Cao P."/>
        </authorList>
    </citation>
    <scope>NUCLEOTIDE SEQUENCE [LARGE SCALE GENOMIC DNA]</scope>
    <source>
        <strain evidence="4 5">NEAU-AAG5</strain>
    </source>
</reference>
<dbReference type="SUPFAM" id="SSF53474">
    <property type="entry name" value="alpha/beta-Hydrolases"/>
    <property type="match status" value="2"/>
</dbReference>
<feature type="compositionally biased region" description="Pro residues" evidence="2">
    <location>
        <begin position="295"/>
        <end position="309"/>
    </location>
</feature>
<proteinExistence type="predicted"/>
<feature type="domain" description="BD-FAE-like" evidence="3">
    <location>
        <begin position="56"/>
        <end position="155"/>
    </location>
</feature>
<dbReference type="Proteomes" id="UP000432015">
    <property type="component" value="Unassembled WGS sequence"/>
</dbReference>
<evidence type="ECO:0000313" key="5">
    <source>
        <dbReference type="Proteomes" id="UP000432015"/>
    </source>
</evidence>
<dbReference type="InterPro" id="IPR029058">
    <property type="entry name" value="AB_hydrolase_fold"/>
</dbReference>